<proteinExistence type="predicted"/>
<comment type="caution">
    <text evidence="2">The sequence shown here is derived from an EMBL/GenBank/DDBJ whole genome shotgun (WGS) entry which is preliminary data.</text>
</comment>
<evidence type="ECO:0000256" key="1">
    <source>
        <dbReference type="SAM" id="Phobius"/>
    </source>
</evidence>
<feature type="non-terminal residue" evidence="2">
    <location>
        <position position="238"/>
    </location>
</feature>
<keyword evidence="1" id="KW-0472">Membrane</keyword>
<name>X0RNT0_9ZZZZ</name>
<dbReference type="Pfam" id="PF18933">
    <property type="entry name" value="PsbP_2"/>
    <property type="match status" value="1"/>
</dbReference>
<gene>
    <name evidence="2" type="ORF">S01H1_02690</name>
</gene>
<dbReference type="EMBL" id="BARS01001340">
    <property type="protein sequence ID" value="GAF70474.1"/>
    <property type="molecule type" value="Genomic_DNA"/>
</dbReference>
<dbReference type="Gene3D" id="3.40.1000.10">
    <property type="entry name" value="Mog1/PsbP, alpha/beta/alpha sandwich"/>
    <property type="match status" value="1"/>
</dbReference>
<keyword evidence="1" id="KW-1133">Transmembrane helix</keyword>
<feature type="transmembrane region" description="Helical" evidence="1">
    <location>
        <begin position="20"/>
        <end position="38"/>
    </location>
</feature>
<reference evidence="2" key="1">
    <citation type="journal article" date="2014" name="Front. Microbiol.">
        <title>High frequency of phylogenetically diverse reductive dehalogenase-homologous genes in deep subseafloor sedimentary metagenomes.</title>
        <authorList>
            <person name="Kawai M."/>
            <person name="Futagami T."/>
            <person name="Toyoda A."/>
            <person name="Takaki Y."/>
            <person name="Nishi S."/>
            <person name="Hori S."/>
            <person name="Arai W."/>
            <person name="Tsubouchi T."/>
            <person name="Morono Y."/>
            <person name="Uchiyama I."/>
            <person name="Ito T."/>
            <person name="Fujiyama A."/>
            <person name="Inagaki F."/>
            <person name="Takami H."/>
        </authorList>
    </citation>
    <scope>NUCLEOTIDE SEQUENCE</scope>
    <source>
        <strain evidence="2">Expedition CK06-06</strain>
    </source>
</reference>
<organism evidence="2">
    <name type="scientific">marine sediment metagenome</name>
    <dbReference type="NCBI Taxonomy" id="412755"/>
    <lineage>
        <taxon>unclassified sequences</taxon>
        <taxon>metagenomes</taxon>
        <taxon>ecological metagenomes</taxon>
    </lineage>
</organism>
<accession>X0RNT0</accession>
<dbReference type="AlphaFoldDB" id="X0RNT0"/>
<protein>
    <recommendedName>
        <fullName evidence="3">PsbP C-terminal domain-containing protein</fullName>
    </recommendedName>
</protein>
<evidence type="ECO:0000313" key="2">
    <source>
        <dbReference type="EMBL" id="GAF70474.1"/>
    </source>
</evidence>
<sequence length="238" mass="25819">MEGRELETDTEHGGSTMKIVSVAMALLFAISLALLSACGGGEGDLTPTPTPIPMTLYENTEHGFSIEYPEEWTENIVRPGAWFSIEFSDPERNLSAMVSIEYKTEEIILADLVSETKEEMEATPEYELISEGDVTIGEGISGYEIAGKGDLGAGKVGKFRFVILAREKQGFFVGVMGEPADFEQQEQTIDAIIDSFKLLATYTFVPPPPSAGGTYTSVEHGFSISYPAGWTEAPPSRP</sequence>
<keyword evidence="1" id="KW-0812">Transmembrane</keyword>
<evidence type="ECO:0008006" key="3">
    <source>
        <dbReference type="Google" id="ProtNLM"/>
    </source>
</evidence>